<dbReference type="GO" id="GO:0008168">
    <property type="term" value="F:methyltransferase activity"/>
    <property type="evidence" value="ECO:0007669"/>
    <property type="project" value="UniProtKB-KW"/>
</dbReference>
<evidence type="ECO:0000313" key="4">
    <source>
        <dbReference type="EMBL" id="MCB4821699.1"/>
    </source>
</evidence>
<dbReference type="PANTHER" id="PTHR34203">
    <property type="entry name" value="METHYLTRANSFERASE, FKBM FAMILY PROTEIN"/>
    <property type="match status" value="1"/>
</dbReference>
<keyword evidence="4" id="KW-0489">Methyltransferase</keyword>
<proteinExistence type="predicted"/>
<feature type="domain" description="TRM5/TYW2-like methyltransferase" evidence="3">
    <location>
        <begin position="83"/>
        <end position="144"/>
    </location>
</feature>
<dbReference type="InterPro" id="IPR029063">
    <property type="entry name" value="SAM-dependent_MTases_sf"/>
</dbReference>
<dbReference type="InterPro" id="IPR056743">
    <property type="entry name" value="TRM5-TYW2-like_MTfase"/>
</dbReference>
<dbReference type="Proteomes" id="UP001139311">
    <property type="component" value="Unassembled WGS sequence"/>
</dbReference>
<protein>
    <submittedName>
        <fullName evidence="4">FkbM family methyltransferase</fullName>
    </submittedName>
</protein>
<dbReference type="PANTHER" id="PTHR34203:SF15">
    <property type="entry name" value="SLL1173 PROTEIN"/>
    <property type="match status" value="1"/>
</dbReference>
<organism evidence="4 5">
    <name type="scientific">Roseicella aerolata</name>
    <dbReference type="NCBI Taxonomy" id="2883479"/>
    <lineage>
        <taxon>Bacteria</taxon>
        <taxon>Pseudomonadati</taxon>
        <taxon>Pseudomonadota</taxon>
        <taxon>Alphaproteobacteria</taxon>
        <taxon>Acetobacterales</taxon>
        <taxon>Roseomonadaceae</taxon>
        <taxon>Roseicella</taxon>
    </lineage>
</organism>
<dbReference type="InterPro" id="IPR052514">
    <property type="entry name" value="SAM-dependent_MTase"/>
</dbReference>
<comment type="caution">
    <text evidence="4">The sequence shown here is derived from an EMBL/GenBank/DDBJ whole genome shotgun (WGS) entry which is preliminary data.</text>
</comment>
<keyword evidence="5" id="KW-1185">Reference proteome</keyword>
<name>A0A9X1ICZ5_9PROT</name>
<sequence>MAILRPRPPRLRLLPTARLAAGARVPTEAAIRALAGATPFAGNLLLCRVLGRYKLFLDAADLTLAPHLALDGYWEWWTTSFLARNLRPGETVVDAGACIGYFTLLTADLVGAGGRVVALEPNPQSAALLRRNVALNGYAERVTVEEAALAPAGGRLLRLVVPPNSPMDAHLLKQDLASDPGQRPSEGRATVLVRGRTLDELAVPADVVRLDVGDAQEAAWDGMQHLLAERAGLRLLMAFDPARCAQPAAFLDRVAARFPLRRLHPDGKARPCTPAEALGSGGVLLWLAKDEPA</sequence>
<dbReference type="NCBIfam" id="TIGR01444">
    <property type="entry name" value="fkbM_fam"/>
    <property type="match status" value="1"/>
</dbReference>
<evidence type="ECO:0000259" key="3">
    <source>
        <dbReference type="Pfam" id="PF02475"/>
    </source>
</evidence>
<dbReference type="Gene3D" id="3.40.50.150">
    <property type="entry name" value="Vaccinia Virus protein VP39"/>
    <property type="match status" value="1"/>
</dbReference>
<reference evidence="4" key="1">
    <citation type="submission" date="2021-10" db="EMBL/GenBank/DDBJ databases">
        <title>Roseicella aerolatum sp. nov., isolated from aerosols of e-waste dismantling site.</title>
        <authorList>
            <person name="Qin T."/>
        </authorList>
    </citation>
    <scope>NUCLEOTIDE SEQUENCE</scope>
    <source>
        <strain evidence="4">GB24</strain>
    </source>
</reference>
<dbReference type="SUPFAM" id="SSF53335">
    <property type="entry name" value="S-adenosyl-L-methionine-dependent methyltransferases"/>
    <property type="match status" value="1"/>
</dbReference>
<dbReference type="InterPro" id="IPR006342">
    <property type="entry name" value="FkbM_mtfrase"/>
</dbReference>
<keyword evidence="2" id="KW-0949">S-adenosyl-L-methionine</keyword>
<evidence type="ECO:0000256" key="2">
    <source>
        <dbReference type="ARBA" id="ARBA00022691"/>
    </source>
</evidence>
<dbReference type="AlphaFoldDB" id="A0A9X1ICZ5"/>
<dbReference type="GO" id="GO:0032259">
    <property type="term" value="P:methylation"/>
    <property type="evidence" value="ECO:0007669"/>
    <property type="project" value="UniProtKB-KW"/>
</dbReference>
<evidence type="ECO:0000256" key="1">
    <source>
        <dbReference type="ARBA" id="ARBA00022679"/>
    </source>
</evidence>
<dbReference type="RefSeq" id="WP_226606813.1">
    <property type="nucleotide sequence ID" value="NZ_JAJAQI010000009.1"/>
</dbReference>
<accession>A0A9X1ICZ5</accession>
<dbReference type="EMBL" id="JAJAQI010000009">
    <property type="protein sequence ID" value="MCB4821699.1"/>
    <property type="molecule type" value="Genomic_DNA"/>
</dbReference>
<keyword evidence="1" id="KW-0808">Transferase</keyword>
<gene>
    <name evidence="4" type="ORF">LHA35_08140</name>
</gene>
<dbReference type="Pfam" id="PF02475">
    <property type="entry name" value="TRM5-TYW2_MTfase"/>
    <property type="match status" value="1"/>
</dbReference>
<evidence type="ECO:0000313" key="5">
    <source>
        <dbReference type="Proteomes" id="UP001139311"/>
    </source>
</evidence>